<organism evidence="4 5">
    <name type="scientific">Microbacterium mangrovi</name>
    <dbReference type="NCBI Taxonomy" id="1348253"/>
    <lineage>
        <taxon>Bacteria</taxon>
        <taxon>Bacillati</taxon>
        <taxon>Actinomycetota</taxon>
        <taxon>Actinomycetes</taxon>
        <taxon>Micrococcales</taxon>
        <taxon>Microbacteriaceae</taxon>
        <taxon>Microbacterium</taxon>
    </lineage>
</organism>
<reference evidence="4 5" key="1">
    <citation type="submission" date="2014-11" db="EMBL/GenBank/DDBJ databases">
        <title>Genome sequence of Microbacterium mangrovi MUSC 115(T).</title>
        <authorList>
            <person name="Lee L.-H."/>
        </authorList>
    </citation>
    <scope>NUCLEOTIDE SEQUENCE [LARGE SCALE GENOMIC DNA]</scope>
    <source>
        <strain evidence="4 5">MUSC 115</strain>
    </source>
</reference>
<keyword evidence="1 4" id="KW-0808">Transferase</keyword>
<evidence type="ECO:0000313" key="5">
    <source>
        <dbReference type="Proteomes" id="UP000031030"/>
    </source>
</evidence>
<dbReference type="InterPro" id="IPR036873">
    <property type="entry name" value="Rhodanese-like_dom_sf"/>
</dbReference>
<keyword evidence="2" id="KW-0677">Repeat</keyword>
<dbReference type="AlphaFoldDB" id="A0A0B2A623"/>
<dbReference type="PANTHER" id="PTHR11364">
    <property type="entry name" value="THIOSULFATE SULFERTANSFERASE"/>
    <property type="match status" value="1"/>
</dbReference>
<dbReference type="SUPFAM" id="SSF52821">
    <property type="entry name" value="Rhodanese/Cell cycle control phosphatase"/>
    <property type="match status" value="2"/>
</dbReference>
<name>A0A0B2A623_9MICO</name>
<feature type="domain" description="Rhodanese" evidence="3">
    <location>
        <begin position="171"/>
        <end position="278"/>
    </location>
</feature>
<dbReference type="InterPro" id="IPR001763">
    <property type="entry name" value="Rhodanese-like_dom"/>
</dbReference>
<sequence>MCHRGWVNVLIDAATLNALPDVCILDVRYRLDKPDGRDDHAAVHIPGAVYVDLETELSQPGAPGDGRHPLPTLPVLQAAARRWGIRPGQKVVAYDAGTSLGAGRAWWLLLAAGIANVQVLDGGLRAWTDAGFAVESGEYVPEPSRIELSDYVFPGGAIDIDEAAAWPGHGVLVDVRAAERFRGETEPMDPVAGHIPGAVNLPASRYVDPASGMFATPAEIRAAFAEVGATGDRPVAAYCGSGVTAAQAALAAAIAGLDVAVYPGSWSQWSNTPGRPVAVGE</sequence>
<keyword evidence="5" id="KW-1185">Reference proteome</keyword>
<evidence type="ECO:0000313" key="4">
    <source>
        <dbReference type="EMBL" id="KHK98530.1"/>
    </source>
</evidence>
<dbReference type="CDD" id="cd01449">
    <property type="entry name" value="TST_Repeat_2"/>
    <property type="match status" value="1"/>
</dbReference>
<evidence type="ECO:0000259" key="3">
    <source>
        <dbReference type="PROSITE" id="PS50206"/>
    </source>
</evidence>
<dbReference type="InterPro" id="IPR045078">
    <property type="entry name" value="TST/MPST-like"/>
</dbReference>
<dbReference type="PROSITE" id="PS50206">
    <property type="entry name" value="RHODANESE_3"/>
    <property type="match status" value="2"/>
</dbReference>
<protein>
    <submittedName>
        <fullName evidence="4">Thiosulfate sulfurtransferase</fullName>
    </submittedName>
</protein>
<proteinExistence type="predicted"/>
<dbReference type="Proteomes" id="UP000031030">
    <property type="component" value="Unassembled WGS sequence"/>
</dbReference>
<accession>A0A0B2A623</accession>
<dbReference type="SMART" id="SM00450">
    <property type="entry name" value="RHOD"/>
    <property type="match status" value="2"/>
</dbReference>
<evidence type="ECO:0000256" key="1">
    <source>
        <dbReference type="ARBA" id="ARBA00022679"/>
    </source>
</evidence>
<dbReference type="PANTHER" id="PTHR11364:SF27">
    <property type="entry name" value="SULFURTRANSFERASE"/>
    <property type="match status" value="1"/>
</dbReference>
<dbReference type="Gene3D" id="3.40.250.10">
    <property type="entry name" value="Rhodanese-like domain"/>
    <property type="match status" value="2"/>
</dbReference>
<dbReference type="STRING" id="1348253.LK09_05990"/>
<comment type="caution">
    <text evidence="4">The sequence shown here is derived from an EMBL/GenBank/DDBJ whole genome shotgun (WGS) entry which is preliminary data.</text>
</comment>
<evidence type="ECO:0000256" key="2">
    <source>
        <dbReference type="ARBA" id="ARBA00022737"/>
    </source>
</evidence>
<dbReference type="EMBL" id="JTDK01000006">
    <property type="protein sequence ID" value="KHK98530.1"/>
    <property type="molecule type" value="Genomic_DNA"/>
</dbReference>
<dbReference type="GO" id="GO:0004792">
    <property type="term" value="F:thiosulfate-cyanide sulfurtransferase activity"/>
    <property type="evidence" value="ECO:0007669"/>
    <property type="project" value="TreeGrafter"/>
</dbReference>
<dbReference type="Pfam" id="PF00581">
    <property type="entry name" value="Rhodanese"/>
    <property type="match status" value="2"/>
</dbReference>
<gene>
    <name evidence="4" type="ORF">LK09_05990</name>
</gene>
<dbReference type="CDD" id="cd01448">
    <property type="entry name" value="TST_Repeat_1"/>
    <property type="match status" value="1"/>
</dbReference>
<feature type="domain" description="Rhodanese" evidence="3">
    <location>
        <begin position="18"/>
        <end position="136"/>
    </location>
</feature>